<dbReference type="NCBIfam" id="TIGR00685">
    <property type="entry name" value="T6PP"/>
    <property type="match status" value="1"/>
</dbReference>
<dbReference type="InterPro" id="IPR003337">
    <property type="entry name" value="Trehalose_PPase"/>
</dbReference>
<accession>M0MZ98</accession>
<protein>
    <recommendedName>
        <fullName evidence="4">Trehalose 6-phosphate phosphatase</fullName>
        <ecNumber evidence="4">3.1.3.12</ecNumber>
    </recommendedName>
</protein>
<evidence type="ECO:0000313" key="7">
    <source>
        <dbReference type="Proteomes" id="UP000011625"/>
    </source>
</evidence>
<dbReference type="STRING" id="1227456.C450_12885"/>
<dbReference type="NCBIfam" id="TIGR01484">
    <property type="entry name" value="HAD-SF-IIB"/>
    <property type="match status" value="1"/>
</dbReference>
<evidence type="ECO:0000256" key="2">
    <source>
        <dbReference type="ARBA" id="ARBA00008770"/>
    </source>
</evidence>
<dbReference type="UniPathway" id="UPA00299"/>
<organism evidence="6 7">
    <name type="scientific">Halococcus salifodinae DSM 8989</name>
    <dbReference type="NCBI Taxonomy" id="1227456"/>
    <lineage>
        <taxon>Archaea</taxon>
        <taxon>Methanobacteriati</taxon>
        <taxon>Methanobacteriota</taxon>
        <taxon>Stenosarchaea group</taxon>
        <taxon>Halobacteria</taxon>
        <taxon>Halobacteriales</taxon>
        <taxon>Halococcaceae</taxon>
        <taxon>Halococcus</taxon>
    </lineage>
</organism>
<reference evidence="6 7" key="1">
    <citation type="journal article" date="2014" name="PLoS Genet.">
        <title>Phylogenetically driven sequencing of extremely halophilic archaea reveals strategies for static and dynamic osmo-response.</title>
        <authorList>
            <person name="Becker E.A."/>
            <person name="Seitzer P.M."/>
            <person name="Tritt A."/>
            <person name="Larsen D."/>
            <person name="Krusor M."/>
            <person name="Yao A.I."/>
            <person name="Wu D."/>
            <person name="Madern D."/>
            <person name="Eisen J.A."/>
            <person name="Darling A.E."/>
            <person name="Facciotti M.T."/>
        </authorList>
    </citation>
    <scope>NUCLEOTIDE SEQUENCE [LARGE SCALE GENOMIC DNA]</scope>
    <source>
        <strain evidence="6 7">DSM 8989</strain>
    </source>
</reference>
<sequence length="292" mass="31436">MAGESTRGDGSEESVGTNAGNDGRPPALFDGGEPLATIADRLAAADGLSFCTDFDGTLSAIEEDPDAPEISPENREMLRTLRDHDRVRVAVISGRELADLRSRVGIEGIAYAGNHGLEVFHDGETTVHPVANKRQHDLERIVDDLDDRLADTDCFVEDKSVSATIHYRAAPERAEAVQNAVEETVDRIAPGGFERSTGKEIVELTPAVAWDKGAALSLLTADFEGWLPIYVGDDTTDEAAFRELGDRGIGIHVGTGEDTAADYRIDDPPAVERLIDWFCTEGLATFDRPSSG</sequence>
<gene>
    <name evidence="6" type="ORF">C450_12885</name>
</gene>
<comment type="function">
    <text evidence="4">Removes the phosphate from trehalose 6-phosphate to produce free trehalose.</text>
</comment>
<dbReference type="GO" id="GO:0005992">
    <property type="term" value="P:trehalose biosynthetic process"/>
    <property type="evidence" value="ECO:0007669"/>
    <property type="project" value="UniProtKB-UniPathway"/>
</dbReference>
<evidence type="ECO:0000256" key="4">
    <source>
        <dbReference type="RuleBase" id="RU361117"/>
    </source>
</evidence>
<dbReference type="InterPro" id="IPR036412">
    <property type="entry name" value="HAD-like_sf"/>
</dbReference>
<dbReference type="GO" id="GO:0046872">
    <property type="term" value="F:metal ion binding"/>
    <property type="evidence" value="ECO:0007669"/>
    <property type="project" value="UniProtKB-KW"/>
</dbReference>
<comment type="catalytic activity">
    <reaction evidence="4">
        <text>alpha,alpha-trehalose 6-phosphate + H2O = alpha,alpha-trehalose + phosphate</text>
        <dbReference type="Rhea" id="RHEA:23420"/>
        <dbReference type="ChEBI" id="CHEBI:15377"/>
        <dbReference type="ChEBI" id="CHEBI:16551"/>
        <dbReference type="ChEBI" id="CHEBI:43474"/>
        <dbReference type="ChEBI" id="CHEBI:58429"/>
        <dbReference type="EC" id="3.1.3.12"/>
    </reaction>
</comment>
<proteinExistence type="inferred from homology"/>
<dbReference type="Proteomes" id="UP000011625">
    <property type="component" value="Unassembled WGS sequence"/>
</dbReference>
<keyword evidence="4" id="KW-0460">Magnesium</keyword>
<dbReference type="EC" id="3.1.3.12" evidence="4"/>
<dbReference type="GO" id="GO:0004805">
    <property type="term" value="F:trehalose-phosphatase activity"/>
    <property type="evidence" value="ECO:0007669"/>
    <property type="project" value="UniProtKB-EC"/>
</dbReference>
<dbReference type="Gene3D" id="3.30.70.1020">
    <property type="entry name" value="Trehalose-6-phosphate phosphatase related protein, domain 2"/>
    <property type="match status" value="1"/>
</dbReference>
<dbReference type="Gene3D" id="3.40.50.1000">
    <property type="entry name" value="HAD superfamily/HAD-like"/>
    <property type="match status" value="1"/>
</dbReference>
<dbReference type="RefSeq" id="WP_005043901.1">
    <property type="nucleotide sequence ID" value="NZ_AOME01000069.1"/>
</dbReference>
<dbReference type="PANTHER" id="PTHR43768">
    <property type="entry name" value="TREHALOSE 6-PHOSPHATE PHOSPHATASE"/>
    <property type="match status" value="1"/>
</dbReference>
<feature type="compositionally biased region" description="Basic and acidic residues" evidence="5">
    <location>
        <begin position="1"/>
        <end position="10"/>
    </location>
</feature>
<comment type="similarity">
    <text evidence="2 4">Belongs to the trehalose phosphatase family.</text>
</comment>
<dbReference type="EMBL" id="AOME01000069">
    <property type="protein sequence ID" value="EMA51032.1"/>
    <property type="molecule type" value="Genomic_DNA"/>
</dbReference>
<name>M0MZ98_9EURY</name>
<keyword evidence="4" id="KW-0479">Metal-binding</keyword>
<dbReference type="OrthoDB" id="70105at2157"/>
<dbReference type="Pfam" id="PF02358">
    <property type="entry name" value="Trehalose_PPase"/>
    <property type="match status" value="1"/>
</dbReference>
<comment type="pathway">
    <text evidence="1 4">Glycan biosynthesis; trehalose biosynthesis.</text>
</comment>
<comment type="cofactor">
    <cofactor evidence="4">
        <name>Mg(2+)</name>
        <dbReference type="ChEBI" id="CHEBI:18420"/>
    </cofactor>
</comment>
<dbReference type="InterPro" id="IPR023214">
    <property type="entry name" value="HAD_sf"/>
</dbReference>
<keyword evidence="3 4" id="KW-0378">Hydrolase</keyword>
<dbReference type="SUPFAM" id="SSF56784">
    <property type="entry name" value="HAD-like"/>
    <property type="match status" value="1"/>
</dbReference>
<evidence type="ECO:0000256" key="3">
    <source>
        <dbReference type="ARBA" id="ARBA00022801"/>
    </source>
</evidence>
<feature type="region of interest" description="Disordered" evidence="5">
    <location>
        <begin position="1"/>
        <end position="32"/>
    </location>
</feature>
<dbReference type="InterPro" id="IPR006379">
    <property type="entry name" value="HAD-SF_hydro_IIB"/>
</dbReference>
<keyword evidence="7" id="KW-1185">Reference proteome</keyword>
<comment type="caution">
    <text evidence="6">The sequence shown here is derived from an EMBL/GenBank/DDBJ whole genome shotgun (WGS) entry which is preliminary data.</text>
</comment>
<dbReference type="PATRIC" id="fig|1227456.3.peg.2605"/>
<dbReference type="InterPro" id="IPR044651">
    <property type="entry name" value="OTSB-like"/>
</dbReference>
<dbReference type="AlphaFoldDB" id="M0MZ98"/>
<evidence type="ECO:0000256" key="1">
    <source>
        <dbReference type="ARBA" id="ARBA00005199"/>
    </source>
</evidence>
<evidence type="ECO:0000256" key="5">
    <source>
        <dbReference type="SAM" id="MobiDB-lite"/>
    </source>
</evidence>
<evidence type="ECO:0000313" key="6">
    <source>
        <dbReference type="EMBL" id="EMA51032.1"/>
    </source>
</evidence>
<dbReference type="PANTHER" id="PTHR43768:SF3">
    <property type="entry name" value="TREHALOSE 6-PHOSPHATE PHOSPHATASE"/>
    <property type="match status" value="1"/>
</dbReference>